<dbReference type="EMBL" id="JBIEKR010000001">
    <property type="protein sequence ID" value="MFG6271628.1"/>
    <property type="molecule type" value="Genomic_DNA"/>
</dbReference>
<name>A0ABW7DJY6_9FIRM</name>
<evidence type="ECO:0000313" key="1">
    <source>
        <dbReference type="EMBL" id="MFG6271628.1"/>
    </source>
</evidence>
<evidence type="ECO:0008006" key="3">
    <source>
        <dbReference type="Google" id="ProtNLM"/>
    </source>
</evidence>
<dbReference type="Proteomes" id="UP001605989">
    <property type="component" value="Unassembled WGS sequence"/>
</dbReference>
<evidence type="ECO:0000313" key="2">
    <source>
        <dbReference type="Proteomes" id="UP001605989"/>
    </source>
</evidence>
<accession>A0ABW7DJY6</accession>
<sequence length="132" mass="15420">MWEKTPWWTYSLNDESSFMPFQYTSKEDALKAAMEDAEIDEAERVYIGRINEYIPTVDAAQVIDQIRLDEANEAKKADTKLPFDLIDNATVDDIYELEEMLTNAYRKWEDKHGYTSGVYKITDIEEFQAGEK</sequence>
<proteinExistence type="predicted"/>
<gene>
    <name evidence="1" type="ORF">ACGTZG_00310</name>
</gene>
<dbReference type="RefSeq" id="WP_113855902.1">
    <property type="nucleotide sequence ID" value="NZ_CP011940.1"/>
</dbReference>
<protein>
    <recommendedName>
        <fullName evidence="3">Phage portal protein</fullName>
    </recommendedName>
</protein>
<reference evidence="1 2" key="1">
    <citation type="submission" date="2024-10" db="EMBL/GenBank/DDBJ databases">
        <authorList>
            <person name="Sang B.-I."/>
            <person name="Prabhaharan D."/>
        </authorList>
    </citation>
    <scope>NUCLEOTIDE SEQUENCE [LARGE SCALE GENOMIC DNA]</scope>
    <source>
        <strain evidence="1 2">MH</strain>
    </source>
</reference>
<organism evidence="1 2">
    <name type="scientific">Megasphaera hexanoica</name>
    <dbReference type="NCBI Taxonomy" id="1675036"/>
    <lineage>
        <taxon>Bacteria</taxon>
        <taxon>Bacillati</taxon>
        <taxon>Bacillota</taxon>
        <taxon>Negativicutes</taxon>
        <taxon>Veillonellales</taxon>
        <taxon>Veillonellaceae</taxon>
        <taxon>Megasphaera</taxon>
    </lineage>
</organism>
<keyword evidence="2" id="KW-1185">Reference proteome</keyword>
<comment type="caution">
    <text evidence="1">The sequence shown here is derived from an EMBL/GenBank/DDBJ whole genome shotgun (WGS) entry which is preliminary data.</text>
</comment>